<keyword evidence="3" id="KW-1185">Reference proteome</keyword>
<organism evidence="2 3">
    <name type="scientific">Actinokineospora fastidiosa</name>
    <dbReference type="NCBI Taxonomy" id="1816"/>
    <lineage>
        <taxon>Bacteria</taxon>
        <taxon>Bacillati</taxon>
        <taxon>Actinomycetota</taxon>
        <taxon>Actinomycetes</taxon>
        <taxon>Pseudonocardiales</taxon>
        <taxon>Pseudonocardiaceae</taxon>
        <taxon>Actinokineospora</taxon>
    </lineage>
</organism>
<name>A0A918GHF7_9PSEU</name>
<dbReference type="EMBL" id="BMRB01000002">
    <property type="protein sequence ID" value="GGS32808.1"/>
    <property type="molecule type" value="Genomic_DNA"/>
</dbReference>
<evidence type="ECO:0000313" key="3">
    <source>
        <dbReference type="Proteomes" id="UP000660680"/>
    </source>
</evidence>
<gene>
    <name evidence="2" type="ORF">GCM10010171_28570</name>
</gene>
<evidence type="ECO:0000256" key="1">
    <source>
        <dbReference type="SAM" id="MobiDB-lite"/>
    </source>
</evidence>
<reference evidence="2" key="1">
    <citation type="journal article" date="2014" name="Int. J. Syst. Evol. Microbiol.">
        <title>Complete genome sequence of Corynebacterium casei LMG S-19264T (=DSM 44701T), isolated from a smear-ripened cheese.</title>
        <authorList>
            <consortium name="US DOE Joint Genome Institute (JGI-PGF)"/>
            <person name="Walter F."/>
            <person name="Albersmeier A."/>
            <person name="Kalinowski J."/>
            <person name="Ruckert C."/>
        </authorList>
    </citation>
    <scope>NUCLEOTIDE SEQUENCE</scope>
    <source>
        <strain evidence="2">JCM 3276</strain>
    </source>
</reference>
<evidence type="ECO:0000313" key="2">
    <source>
        <dbReference type="EMBL" id="GGS32808.1"/>
    </source>
</evidence>
<dbReference type="AlphaFoldDB" id="A0A918GHF7"/>
<feature type="compositionally biased region" description="Pro residues" evidence="1">
    <location>
        <begin position="1"/>
        <end position="10"/>
    </location>
</feature>
<accession>A0A918GHF7</accession>
<reference evidence="2" key="2">
    <citation type="submission" date="2020-09" db="EMBL/GenBank/DDBJ databases">
        <authorList>
            <person name="Sun Q."/>
            <person name="Ohkuma M."/>
        </authorList>
    </citation>
    <scope>NUCLEOTIDE SEQUENCE</scope>
    <source>
        <strain evidence="2">JCM 3276</strain>
    </source>
</reference>
<comment type="caution">
    <text evidence="2">The sequence shown here is derived from an EMBL/GenBank/DDBJ whole genome shotgun (WGS) entry which is preliminary data.</text>
</comment>
<feature type="compositionally biased region" description="Basic and acidic residues" evidence="1">
    <location>
        <begin position="40"/>
        <end position="56"/>
    </location>
</feature>
<feature type="region of interest" description="Disordered" evidence="1">
    <location>
        <begin position="1"/>
        <end position="56"/>
    </location>
</feature>
<sequence>MAGKPDPIPETCPSGEDAFDQEQRRNGEPTTKPRKAKGQRRQETEGKTGHQATEDR</sequence>
<proteinExistence type="predicted"/>
<dbReference type="Proteomes" id="UP000660680">
    <property type="component" value="Unassembled WGS sequence"/>
</dbReference>
<protein>
    <submittedName>
        <fullName evidence="2">Uncharacterized protein</fullName>
    </submittedName>
</protein>